<dbReference type="RefSeq" id="WP_377582055.1">
    <property type="nucleotide sequence ID" value="NZ_JBHTKA010000007.1"/>
</dbReference>
<dbReference type="Proteomes" id="UP001597112">
    <property type="component" value="Unassembled WGS sequence"/>
</dbReference>
<evidence type="ECO:0000313" key="3">
    <source>
        <dbReference type="EMBL" id="MFD1001713.1"/>
    </source>
</evidence>
<dbReference type="InterPro" id="IPR023298">
    <property type="entry name" value="ATPase_P-typ_TM_dom_sf"/>
</dbReference>
<sequence>MIFYSIVISAAGLGAVTTSHFLLHKEEGWNPELCNNILFFTLIGSQLLHVLNMNARGTTIFKSEITRNKYVWYSILVCVAILIGCYEITPVSQALSLFPLTIFDWTIIITFSFAGLIINQLAKVFNIINNEP</sequence>
<keyword evidence="4" id="KW-1185">Reference proteome</keyword>
<evidence type="ECO:0000256" key="1">
    <source>
        <dbReference type="SAM" id="Phobius"/>
    </source>
</evidence>
<keyword evidence="1" id="KW-0812">Transmembrane</keyword>
<organism evidence="3 4">
    <name type="scientific">Ohtaekwangia kribbensis</name>
    <dbReference type="NCBI Taxonomy" id="688913"/>
    <lineage>
        <taxon>Bacteria</taxon>
        <taxon>Pseudomonadati</taxon>
        <taxon>Bacteroidota</taxon>
        <taxon>Cytophagia</taxon>
        <taxon>Cytophagales</taxon>
        <taxon>Fulvivirgaceae</taxon>
        <taxon>Ohtaekwangia</taxon>
    </lineage>
</organism>
<dbReference type="SUPFAM" id="SSF81665">
    <property type="entry name" value="Calcium ATPase, transmembrane domain M"/>
    <property type="match status" value="1"/>
</dbReference>
<proteinExistence type="predicted"/>
<evidence type="ECO:0000259" key="2">
    <source>
        <dbReference type="Pfam" id="PF00689"/>
    </source>
</evidence>
<dbReference type="InterPro" id="IPR006068">
    <property type="entry name" value="ATPase_P-typ_cation-transptr_C"/>
</dbReference>
<feature type="domain" description="Cation-transporting P-type ATPase C-terminal" evidence="2">
    <location>
        <begin position="3"/>
        <end position="125"/>
    </location>
</feature>
<evidence type="ECO:0000313" key="4">
    <source>
        <dbReference type="Proteomes" id="UP001597112"/>
    </source>
</evidence>
<gene>
    <name evidence="3" type="ORF">ACFQ21_20445</name>
</gene>
<name>A0ABW3K8Q1_9BACT</name>
<accession>A0ABW3K8Q1</accession>
<keyword evidence="1" id="KW-0472">Membrane</keyword>
<feature type="transmembrane region" description="Helical" evidence="1">
    <location>
        <begin position="95"/>
        <end position="118"/>
    </location>
</feature>
<dbReference type="Pfam" id="PF00689">
    <property type="entry name" value="Cation_ATPase_C"/>
    <property type="match status" value="1"/>
</dbReference>
<reference evidence="4" key="1">
    <citation type="journal article" date="2019" name="Int. J. Syst. Evol. Microbiol.">
        <title>The Global Catalogue of Microorganisms (GCM) 10K type strain sequencing project: providing services to taxonomists for standard genome sequencing and annotation.</title>
        <authorList>
            <consortium name="The Broad Institute Genomics Platform"/>
            <consortium name="The Broad Institute Genome Sequencing Center for Infectious Disease"/>
            <person name="Wu L."/>
            <person name="Ma J."/>
        </authorList>
    </citation>
    <scope>NUCLEOTIDE SEQUENCE [LARGE SCALE GENOMIC DNA]</scope>
    <source>
        <strain evidence="4">CCUG 58938</strain>
    </source>
</reference>
<feature type="transmembrane region" description="Helical" evidence="1">
    <location>
        <begin position="37"/>
        <end position="58"/>
    </location>
</feature>
<dbReference type="EMBL" id="JBHTKA010000007">
    <property type="protein sequence ID" value="MFD1001713.1"/>
    <property type="molecule type" value="Genomic_DNA"/>
</dbReference>
<protein>
    <submittedName>
        <fullName evidence="3">Cation transporting ATPase C-terminal domain-containing protein</fullName>
    </submittedName>
</protein>
<comment type="caution">
    <text evidence="3">The sequence shown here is derived from an EMBL/GenBank/DDBJ whole genome shotgun (WGS) entry which is preliminary data.</text>
</comment>
<keyword evidence="1" id="KW-1133">Transmembrane helix</keyword>
<dbReference type="Gene3D" id="1.20.1110.10">
    <property type="entry name" value="Calcium-transporting ATPase, transmembrane domain"/>
    <property type="match status" value="1"/>
</dbReference>
<feature type="transmembrane region" description="Helical" evidence="1">
    <location>
        <begin position="70"/>
        <end position="89"/>
    </location>
</feature>